<dbReference type="OrthoDB" id="195361at2"/>
<evidence type="ECO:0000313" key="2">
    <source>
        <dbReference type="EMBL" id="RBP38593.1"/>
    </source>
</evidence>
<name>A0A366H901_9BACT</name>
<proteinExistence type="predicted"/>
<dbReference type="Proteomes" id="UP000253426">
    <property type="component" value="Unassembled WGS sequence"/>
</dbReference>
<organism evidence="2 3">
    <name type="scientific">Roseimicrobium gellanilyticum</name>
    <dbReference type="NCBI Taxonomy" id="748857"/>
    <lineage>
        <taxon>Bacteria</taxon>
        <taxon>Pseudomonadati</taxon>
        <taxon>Verrucomicrobiota</taxon>
        <taxon>Verrucomicrobiia</taxon>
        <taxon>Verrucomicrobiales</taxon>
        <taxon>Verrucomicrobiaceae</taxon>
        <taxon>Roseimicrobium</taxon>
    </lineage>
</organism>
<protein>
    <submittedName>
        <fullName evidence="2">Uncharacterized protein</fullName>
    </submittedName>
</protein>
<dbReference type="AlphaFoldDB" id="A0A366H901"/>
<gene>
    <name evidence="2" type="ORF">DES53_111112</name>
</gene>
<keyword evidence="3" id="KW-1185">Reference proteome</keyword>
<feature type="signal peptide" evidence="1">
    <location>
        <begin position="1"/>
        <end position="20"/>
    </location>
</feature>
<dbReference type="EMBL" id="QNRR01000011">
    <property type="protein sequence ID" value="RBP38593.1"/>
    <property type="molecule type" value="Genomic_DNA"/>
</dbReference>
<accession>A0A366H901</accession>
<sequence>MKKLLLSFAMLALVISPALADKHVKAGPRKGLIMELQGKNAEFFVEKDHTVSIAFYDASGKALTPSDEVVTATAEAPSGKAKLEFEKKGNLLVSKAPLPSGDGYQVVVQAKASADAKSKNFRVKLQLHTCAGCSNPEYACTCDE</sequence>
<reference evidence="2 3" key="1">
    <citation type="submission" date="2018-06" db="EMBL/GenBank/DDBJ databases">
        <title>Genomic Encyclopedia of Type Strains, Phase IV (KMG-IV): sequencing the most valuable type-strain genomes for metagenomic binning, comparative biology and taxonomic classification.</title>
        <authorList>
            <person name="Goeker M."/>
        </authorList>
    </citation>
    <scope>NUCLEOTIDE SEQUENCE [LARGE SCALE GENOMIC DNA]</scope>
    <source>
        <strain evidence="2 3">DSM 25532</strain>
    </source>
</reference>
<evidence type="ECO:0000313" key="3">
    <source>
        <dbReference type="Proteomes" id="UP000253426"/>
    </source>
</evidence>
<evidence type="ECO:0000256" key="1">
    <source>
        <dbReference type="SAM" id="SignalP"/>
    </source>
</evidence>
<keyword evidence="1" id="KW-0732">Signal</keyword>
<feature type="chain" id="PRO_5016926904" evidence="1">
    <location>
        <begin position="21"/>
        <end position="144"/>
    </location>
</feature>
<comment type="caution">
    <text evidence="2">The sequence shown here is derived from an EMBL/GenBank/DDBJ whole genome shotgun (WGS) entry which is preliminary data.</text>
</comment>